<dbReference type="Pfam" id="PF07478">
    <property type="entry name" value="Dala_Dala_lig_C"/>
    <property type="match status" value="1"/>
</dbReference>
<name>A0A8H3IA06_9LECA</name>
<dbReference type="AlphaFoldDB" id="A0A8H3IA06"/>
<comment type="caution">
    <text evidence="2">The sequence shown here is derived from an EMBL/GenBank/DDBJ whole genome shotgun (WGS) entry which is preliminary data.</text>
</comment>
<dbReference type="Gene3D" id="3.30.470.20">
    <property type="entry name" value="ATP-grasp fold, B domain"/>
    <property type="match status" value="1"/>
</dbReference>
<feature type="domain" description="D-alanine--D-alanine ligase C-terminal" evidence="1">
    <location>
        <begin position="146"/>
        <end position="240"/>
    </location>
</feature>
<dbReference type="EMBL" id="CAJPDR010000136">
    <property type="protein sequence ID" value="CAF9920437.1"/>
    <property type="molecule type" value="Genomic_DNA"/>
</dbReference>
<sequence>MTSPPLTIAFIHDEESPWQLLGLLPNQTDHNFKRIAAVLEALGHQVVHIDGLRDLLSHQANRNHTTWDLAFNIAEGMYGLAREAQVPCLLEAYEIPFTFADAATTSLCSDKGRTKMVLQHLGIHTSPFAIIPTGPATEVTSPTRDPIRERAIENSRHVESLQQYPLFAKPIGESTSKGTLPCSKIAKPEDLALTVERLSALYGNQDILLEPFLSGREITVGILGTGEDARVIGANEYVYKSPPQPSPGEGEDDKLPRFRIGLCQKRPRWTPNPHMSVESANLADPQVDSACQLPLARVESTRMP</sequence>
<protein>
    <recommendedName>
        <fullName evidence="1">D-alanine--D-alanine ligase C-terminal domain-containing protein</fullName>
    </recommendedName>
</protein>
<dbReference type="Proteomes" id="UP000664203">
    <property type="component" value="Unassembled WGS sequence"/>
</dbReference>
<dbReference type="GO" id="GO:0005524">
    <property type="term" value="F:ATP binding"/>
    <property type="evidence" value="ECO:0007669"/>
    <property type="project" value="InterPro"/>
</dbReference>
<keyword evidence="3" id="KW-1185">Reference proteome</keyword>
<dbReference type="SUPFAM" id="SSF56059">
    <property type="entry name" value="Glutathione synthetase ATP-binding domain-like"/>
    <property type="match status" value="1"/>
</dbReference>
<evidence type="ECO:0000313" key="2">
    <source>
        <dbReference type="EMBL" id="CAF9920437.1"/>
    </source>
</evidence>
<dbReference type="GO" id="GO:0008716">
    <property type="term" value="F:D-alanine-D-alanine ligase activity"/>
    <property type="evidence" value="ECO:0007669"/>
    <property type="project" value="InterPro"/>
</dbReference>
<accession>A0A8H3IA06</accession>
<dbReference type="PANTHER" id="PTHR23132">
    <property type="entry name" value="D-ALANINE--D-ALANINE LIGASE"/>
    <property type="match status" value="1"/>
</dbReference>
<dbReference type="InterPro" id="IPR013815">
    <property type="entry name" value="ATP_grasp_subdomain_1"/>
</dbReference>
<dbReference type="InterPro" id="IPR011095">
    <property type="entry name" value="Dala_Dala_lig_C"/>
</dbReference>
<reference evidence="2" key="1">
    <citation type="submission" date="2021-03" db="EMBL/GenBank/DDBJ databases">
        <authorList>
            <person name="Tagirdzhanova G."/>
        </authorList>
    </citation>
    <scope>NUCLEOTIDE SEQUENCE</scope>
</reference>
<gene>
    <name evidence="2" type="ORF">ALECFALPRED_001526</name>
</gene>
<dbReference type="OrthoDB" id="2013972at2759"/>
<proteinExistence type="predicted"/>
<dbReference type="PANTHER" id="PTHR23132:SF23">
    <property type="entry name" value="D-ALANINE--D-ALANINE LIGASE B"/>
    <property type="match status" value="1"/>
</dbReference>
<evidence type="ECO:0000313" key="3">
    <source>
        <dbReference type="Proteomes" id="UP000664203"/>
    </source>
</evidence>
<evidence type="ECO:0000259" key="1">
    <source>
        <dbReference type="Pfam" id="PF07478"/>
    </source>
</evidence>
<dbReference type="Gene3D" id="3.30.1490.20">
    <property type="entry name" value="ATP-grasp fold, A domain"/>
    <property type="match status" value="1"/>
</dbReference>
<organism evidence="2 3">
    <name type="scientific">Alectoria fallacina</name>
    <dbReference type="NCBI Taxonomy" id="1903189"/>
    <lineage>
        <taxon>Eukaryota</taxon>
        <taxon>Fungi</taxon>
        <taxon>Dikarya</taxon>
        <taxon>Ascomycota</taxon>
        <taxon>Pezizomycotina</taxon>
        <taxon>Lecanoromycetes</taxon>
        <taxon>OSLEUM clade</taxon>
        <taxon>Lecanoromycetidae</taxon>
        <taxon>Lecanorales</taxon>
        <taxon>Lecanorineae</taxon>
        <taxon>Parmeliaceae</taxon>
        <taxon>Alectoria</taxon>
    </lineage>
</organism>
<dbReference type="Gene3D" id="3.40.50.20">
    <property type="match status" value="1"/>
</dbReference>